<gene>
    <name evidence="1" type="ORF">OLMES_5096</name>
</gene>
<evidence type="ECO:0000313" key="2">
    <source>
        <dbReference type="Proteomes" id="UP000196027"/>
    </source>
</evidence>
<organism evidence="1 2">
    <name type="scientific">Oleiphilus messinensis</name>
    <dbReference type="NCBI Taxonomy" id="141451"/>
    <lineage>
        <taxon>Bacteria</taxon>
        <taxon>Pseudomonadati</taxon>
        <taxon>Pseudomonadota</taxon>
        <taxon>Gammaproteobacteria</taxon>
        <taxon>Oceanospirillales</taxon>
        <taxon>Oleiphilaceae</taxon>
        <taxon>Oleiphilus</taxon>
    </lineage>
</organism>
<evidence type="ECO:0000313" key="1">
    <source>
        <dbReference type="EMBL" id="ARU59080.1"/>
    </source>
</evidence>
<dbReference type="PROSITE" id="PS51257">
    <property type="entry name" value="PROKAR_LIPOPROTEIN"/>
    <property type="match status" value="1"/>
</dbReference>
<name>A0A1Y0IFR9_9GAMM</name>
<keyword evidence="2" id="KW-1185">Reference proteome</keyword>
<accession>A0A1Y0IFR9</accession>
<dbReference type="EMBL" id="CP021425">
    <property type="protein sequence ID" value="ARU59080.1"/>
    <property type="molecule type" value="Genomic_DNA"/>
</dbReference>
<protein>
    <submittedName>
        <fullName evidence="1">Uncharacterized protein</fullName>
    </submittedName>
</protein>
<dbReference type="AlphaFoldDB" id="A0A1Y0IFR9"/>
<sequence length="163" mass="18325">MVGEKSKDHNITGLMLGSCFVGENTIAMQVYLEGTNMAWMAGYSSESSWLEGTFIDCAILTNMLRLDEEDYADLEIIVDTLGESISGFSESFCIGRDYEGDKVRLRDSIQFVVQQRGRGNRAKLVNDKVFQVHNSNQIKSNQIKSNQIKSNQIKSNQIKSNQI</sequence>
<reference evidence="1 2" key="1">
    <citation type="submission" date="2017-05" db="EMBL/GenBank/DDBJ databases">
        <title>Genomic insights into alkan degradation activity of Oleiphilus messinensis.</title>
        <authorList>
            <person name="Kozyavkin S.A."/>
            <person name="Slesarev A.I."/>
            <person name="Golyshin P.N."/>
            <person name="Korzhenkov A."/>
            <person name="Golyshina O.N."/>
            <person name="Toshchakov S.V."/>
        </authorList>
    </citation>
    <scope>NUCLEOTIDE SEQUENCE [LARGE SCALE GENOMIC DNA]</scope>
    <source>
        <strain evidence="1 2">ME102</strain>
    </source>
</reference>
<proteinExistence type="predicted"/>
<dbReference type="KEGG" id="ome:OLMES_5096"/>
<dbReference type="Proteomes" id="UP000196027">
    <property type="component" value="Chromosome"/>
</dbReference>